<dbReference type="NCBIfam" id="NF033564">
    <property type="entry name" value="transpos_ISAs1"/>
    <property type="match status" value="1"/>
</dbReference>
<dbReference type="EMBL" id="QYUP01000118">
    <property type="protein sequence ID" value="RJG15359.1"/>
    <property type="molecule type" value="Genomic_DNA"/>
</dbReference>
<keyword evidence="7" id="KW-1185">Reference proteome</keyword>
<evidence type="ECO:0000259" key="2">
    <source>
        <dbReference type="Pfam" id="PF13808"/>
    </source>
</evidence>
<dbReference type="RefSeq" id="WP_119808982.1">
    <property type="nucleotide sequence ID" value="NZ_QYUP01000008.1"/>
</dbReference>
<evidence type="ECO:0000313" key="6">
    <source>
        <dbReference type="EMBL" id="RJG27636.1"/>
    </source>
</evidence>
<dbReference type="GO" id="GO:0003677">
    <property type="term" value="F:DNA binding"/>
    <property type="evidence" value="ECO:0007669"/>
    <property type="project" value="InterPro"/>
</dbReference>
<evidence type="ECO:0000313" key="5">
    <source>
        <dbReference type="EMBL" id="RJG15359.1"/>
    </source>
</evidence>
<dbReference type="GO" id="GO:0006313">
    <property type="term" value="P:DNA transposition"/>
    <property type="evidence" value="ECO:0007669"/>
    <property type="project" value="InterPro"/>
</dbReference>
<dbReference type="PANTHER" id="PTHR30298">
    <property type="entry name" value="H REPEAT-ASSOCIATED PREDICTED TRANSPOSASE"/>
    <property type="match status" value="1"/>
</dbReference>
<evidence type="ECO:0000313" key="7">
    <source>
        <dbReference type="Proteomes" id="UP000284006"/>
    </source>
</evidence>
<dbReference type="EMBL" id="QYUP01000008">
    <property type="protein sequence ID" value="RJG27636.1"/>
    <property type="molecule type" value="Genomic_DNA"/>
</dbReference>
<proteinExistence type="predicted"/>
<evidence type="ECO:0000313" key="4">
    <source>
        <dbReference type="EMBL" id="RJG14502.1"/>
    </source>
</evidence>
<protein>
    <submittedName>
        <fullName evidence="4">ISAs1 family transposase</fullName>
    </submittedName>
</protein>
<feature type="domain" description="Transposase IS4-like" evidence="1">
    <location>
        <begin position="104"/>
        <end position="345"/>
    </location>
</feature>
<evidence type="ECO:0000259" key="1">
    <source>
        <dbReference type="Pfam" id="PF01609"/>
    </source>
</evidence>
<comment type="caution">
    <text evidence="4">The sequence shown here is derived from an EMBL/GenBank/DDBJ whole genome shotgun (WGS) entry which is preliminary data.</text>
</comment>
<dbReference type="Pfam" id="PF01609">
    <property type="entry name" value="DDE_Tnp_1"/>
    <property type="match status" value="1"/>
</dbReference>
<accession>A0A418XPQ8</accession>
<dbReference type="GO" id="GO:0004803">
    <property type="term" value="F:transposase activity"/>
    <property type="evidence" value="ECO:0007669"/>
    <property type="project" value="InterPro"/>
</dbReference>
<gene>
    <name evidence="6" type="ORF">D3872_00630</name>
    <name evidence="5" type="ORF">D3872_13355</name>
    <name evidence="4" type="ORF">D3872_17515</name>
    <name evidence="3" type="ORF">D3872_19065</name>
</gene>
<sequence>MANGPMSLVEAFDELRDPRARQCAYQLDELLLAAICAVISGAESWTNVVEWSEMKLDWLRQHLPFANGIASHDTFGRVFSLLDATQFEACFVRWMSSMCPSLKGQHIAIDGKCVRGSHDGKQSAIHLVSAWSSASGLTLGQVRTADKSNEITAIPELLATLDIKGAIITIDAMGCQHDIAANIVASGADYVLGVKDNQPGLSEAVKLWFDAADSGKLDRPFWDDSQTEKDHGRIETRRCLVTNDVAWLGQQNQHWSGLQSLIMIESTREIIGRNSSGKTSVERRYYISSLPAKAAHLAQTVRAHWGIENCMHWVLDVAFREDDCRIRVGEAAQNFAILRRIALNLLKNEKTTKLGIAGKRLKAGWNTDYLAKVLGLAI</sequence>
<dbReference type="Proteomes" id="UP000284006">
    <property type="component" value="Unassembled WGS sequence"/>
</dbReference>
<dbReference type="AlphaFoldDB" id="A0A418XPQ8"/>
<evidence type="ECO:0000313" key="3">
    <source>
        <dbReference type="EMBL" id="RJG11575.1"/>
    </source>
</evidence>
<dbReference type="Pfam" id="PF13808">
    <property type="entry name" value="DDE_Tnp_1_assoc"/>
    <property type="match status" value="1"/>
</dbReference>
<dbReference type="EMBL" id="QYUP01000128">
    <property type="protein sequence ID" value="RJG14502.1"/>
    <property type="molecule type" value="Genomic_DNA"/>
</dbReference>
<dbReference type="PANTHER" id="PTHR30298:SF0">
    <property type="entry name" value="PROTEIN YBFL-RELATED"/>
    <property type="match status" value="1"/>
</dbReference>
<dbReference type="InterPro" id="IPR002559">
    <property type="entry name" value="Transposase_11"/>
</dbReference>
<dbReference type="EMBL" id="QYUP01000146">
    <property type="protein sequence ID" value="RJG11575.1"/>
    <property type="molecule type" value="Genomic_DNA"/>
</dbReference>
<reference evidence="4 7" key="1">
    <citation type="submission" date="2018-09" db="EMBL/GenBank/DDBJ databases">
        <authorList>
            <person name="Zhu H."/>
        </authorList>
    </citation>
    <scope>NUCLEOTIDE SEQUENCE [LARGE SCALE GENOMIC DNA]</scope>
    <source>
        <strain evidence="4 7">K1S02-61</strain>
    </source>
</reference>
<dbReference type="OrthoDB" id="8587058at2"/>
<feature type="domain" description="H repeat-associated protein N-terminal" evidence="2">
    <location>
        <begin position="10"/>
        <end position="95"/>
    </location>
</feature>
<dbReference type="InterPro" id="IPR051698">
    <property type="entry name" value="Transposase_11-like"/>
</dbReference>
<organism evidence="4 7">
    <name type="scientific">Massilia cavernae</name>
    <dbReference type="NCBI Taxonomy" id="2320864"/>
    <lineage>
        <taxon>Bacteria</taxon>
        <taxon>Pseudomonadati</taxon>
        <taxon>Pseudomonadota</taxon>
        <taxon>Betaproteobacteria</taxon>
        <taxon>Burkholderiales</taxon>
        <taxon>Oxalobacteraceae</taxon>
        <taxon>Telluria group</taxon>
        <taxon>Massilia</taxon>
    </lineage>
</organism>
<name>A0A418XPQ8_9BURK</name>
<dbReference type="InterPro" id="IPR047647">
    <property type="entry name" value="ISAs1_transpos"/>
</dbReference>
<dbReference type="InterPro" id="IPR032806">
    <property type="entry name" value="YbfD_N"/>
</dbReference>